<organism evidence="1 2">
    <name type="scientific">Pluteus cervinus</name>
    <dbReference type="NCBI Taxonomy" id="181527"/>
    <lineage>
        <taxon>Eukaryota</taxon>
        <taxon>Fungi</taxon>
        <taxon>Dikarya</taxon>
        <taxon>Basidiomycota</taxon>
        <taxon>Agaricomycotina</taxon>
        <taxon>Agaricomycetes</taxon>
        <taxon>Agaricomycetidae</taxon>
        <taxon>Agaricales</taxon>
        <taxon>Pluteineae</taxon>
        <taxon>Pluteaceae</taxon>
        <taxon>Pluteus</taxon>
    </lineage>
</organism>
<protein>
    <submittedName>
        <fullName evidence="1">Uncharacterized protein</fullName>
    </submittedName>
</protein>
<sequence length="205" mass="22898">PPKWAMIPEEEPLYPFPTPQAPPSTLLLDSNSACFCTGTRTNYDPTQPTICKPCMVYGLQKAYLVSVELQRCPGSTITGNLHYIGPEHRDNGFFNLNNTSIFTHELLNDYTSSYTTSETPLNSFSKQTSHRYAENNSPHQFISDEAFRSAWFAFVNLQLVDDTITCPNCGPTPSDTIWDGVTLAFSRKHLRSTLEPPTSLLPTSP</sequence>
<reference evidence="1 2" key="1">
    <citation type="journal article" date="2019" name="Nat. Ecol. Evol.">
        <title>Megaphylogeny resolves global patterns of mushroom evolution.</title>
        <authorList>
            <person name="Varga T."/>
            <person name="Krizsan K."/>
            <person name="Foldi C."/>
            <person name="Dima B."/>
            <person name="Sanchez-Garcia M."/>
            <person name="Sanchez-Ramirez S."/>
            <person name="Szollosi G.J."/>
            <person name="Szarkandi J.G."/>
            <person name="Papp V."/>
            <person name="Albert L."/>
            <person name="Andreopoulos W."/>
            <person name="Angelini C."/>
            <person name="Antonin V."/>
            <person name="Barry K.W."/>
            <person name="Bougher N.L."/>
            <person name="Buchanan P."/>
            <person name="Buyck B."/>
            <person name="Bense V."/>
            <person name="Catcheside P."/>
            <person name="Chovatia M."/>
            <person name="Cooper J."/>
            <person name="Damon W."/>
            <person name="Desjardin D."/>
            <person name="Finy P."/>
            <person name="Geml J."/>
            <person name="Haridas S."/>
            <person name="Hughes K."/>
            <person name="Justo A."/>
            <person name="Karasinski D."/>
            <person name="Kautmanova I."/>
            <person name="Kiss B."/>
            <person name="Kocsube S."/>
            <person name="Kotiranta H."/>
            <person name="LaButti K.M."/>
            <person name="Lechner B.E."/>
            <person name="Liimatainen K."/>
            <person name="Lipzen A."/>
            <person name="Lukacs Z."/>
            <person name="Mihaltcheva S."/>
            <person name="Morgado L.N."/>
            <person name="Niskanen T."/>
            <person name="Noordeloos M.E."/>
            <person name="Ohm R.A."/>
            <person name="Ortiz-Santana B."/>
            <person name="Ovrebo C."/>
            <person name="Racz N."/>
            <person name="Riley R."/>
            <person name="Savchenko A."/>
            <person name="Shiryaev A."/>
            <person name="Soop K."/>
            <person name="Spirin V."/>
            <person name="Szebenyi C."/>
            <person name="Tomsovsky M."/>
            <person name="Tulloss R.E."/>
            <person name="Uehling J."/>
            <person name="Grigoriev I.V."/>
            <person name="Vagvolgyi C."/>
            <person name="Papp T."/>
            <person name="Martin F.M."/>
            <person name="Miettinen O."/>
            <person name="Hibbett D.S."/>
            <person name="Nagy L.G."/>
        </authorList>
    </citation>
    <scope>NUCLEOTIDE SEQUENCE [LARGE SCALE GENOMIC DNA]</scope>
    <source>
        <strain evidence="1 2">NL-1719</strain>
    </source>
</reference>
<proteinExistence type="predicted"/>
<dbReference type="Proteomes" id="UP000308600">
    <property type="component" value="Unassembled WGS sequence"/>
</dbReference>
<dbReference type="EMBL" id="ML208603">
    <property type="protein sequence ID" value="TFK62143.1"/>
    <property type="molecule type" value="Genomic_DNA"/>
</dbReference>
<accession>A0ACD3A8W8</accession>
<evidence type="ECO:0000313" key="2">
    <source>
        <dbReference type="Proteomes" id="UP000308600"/>
    </source>
</evidence>
<feature type="non-terminal residue" evidence="1">
    <location>
        <position position="1"/>
    </location>
</feature>
<feature type="non-terminal residue" evidence="1">
    <location>
        <position position="205"/>
    </location>
</feature>
<evidence type="ECO:0000313" key="1">
    <source>
        <dbReference type="EMBL" id="TFK62143.1"/>
    </source>
</evidence>
<gene>
    <name evidence="1" type="ORF">BDN72DRAFT_742581</name>
</gene>
<name>A0ACD3A8W8_9AGAR</name>
<keyword evidence="2" id="KW-1185">Reference proteome</keyword>